<dbReference type="Proteomes" id="UP000271974">
    <property type="component" value="Unassembled WGS sequence"/>
</dbReference>
<proteinExistence type="predicted"/>
<sequence>MEQDLSLMKQLLTLNETIEELKWQRQYYSSCYMSCASLSPSGYLQYRASGGGSVWSVSDTEMYESEDDFRHLVSPAVKSDSSAIATAAPAVPASSSGTVTPVSSSLSSLGMVHQHTQPPSKGHVTASAWHSLRRAKKASRDSDRFSLESPSSRNSHVDEAEGDLAAEVQAAIRKMDICTMKNGDSPVFPIASVDSYRSRYTDRCIQRDGKLKKEAVTYKVTPASPVSAGKSYTFTNDHLDLTPGPIIRHDRDQHSFDSGIHEPSLSEEIVWNV</sequence>
<dbReference type="AlphaFoldDB" id="A0A433SKS2"/>
<organism evidence="2 3">
    <name type="scientific">Elysia chlorotica</name>
    <name type="common">Eastern emerald elysia</name>
    <name type="synonym">Sea slug</name>
    <dbReference type="NCBI Taxonomy" id="188477"/>
    <lineage>
        <taxon>Eukaryota</taxon>
        <taxon>Metazoa</taxon>
        <taxon>Spiralia</taxon>
        <taxon>Lophotrochozoa</taxon>
        <taxon>Mollusca</taxon>
        <taxon>Gastropoda</taxon>
        <taxon>Heterobranchia</taxon>
        <taxon>Euthyneura</taxon>
        <taxon>Panpulmonata</taxon>
        <taxon>Sacoglossa</taxon>
        <taxon>Placobranchoidea</taxon>
        <taxon>Plakobranchidae</taxon>
        <taxon>Elysia</taxon>
    </lineage>
</organism>
<dbReference type="OrthoDB" id="6508726at2759"/>
<name>A0A433SKS2_ELYCH</name>
<keyword evidence="3" id="KW-1185">Reference proteome</keyword>
<evidence type="ECO:0000313" key="3">
    <source>
        <dbReference type="Proteomes" id="UP000271974"/>
    </source>
</evidence>
<gene>
    <name evidence="2" type="ORF">EGW08_022510</name>
</gene>
<comment type="caution">
    <text evidence="2">The sequence shown here is derived from an EMBL/GenBank/DDBJ whole genome shotgun (WGS) entry which is preliminary data.</text>
</comment>
<dbReference type="EMBL" id="RQTK01001591">
    <property type="protein sequence ID" value="RUS69724.1"/>
    <property type="molecule type" value="Genomic_DNA"/>
</dbReference>
<accession>A0A433SKS2</accession>
<protein>
    <submittedName>
        <fullName evidence="2">Uncharacterized protein</fullName>
    </submittedName>
</protein>
<feature type="region of interest" description="Disordered" evidence="1">
    <location>
        <begin position="112"/>
        <end position="161"/>
    </location>
</feature>
<reference evidence="2 3" key="1">
    <citation type="submission" date="2019-01" db="EMBL/GenBank/DDBJ databases">
        <title>A draft genome assembly of the solar-powered sea slug Elysia chlorotica.</title>
        <authorList>
            <person name="Cai H."/>
            <person name="Li Q."/>
            <person name="Fang X."/>
            <person name="Li J."/>
            <person name="Curtis N.E."/>
            <person name="Altenburger A."/>
            <person name="Shibata T."/>
            <person name="Feng M."/>
            <person name="Maeda T."/>
            <person name="Schwartz J.A."/>
            <person name="Shigenobu S."/>
            <person name="Lundholm N."/>
            <person name="Nishiyama T."/>
            <person name="Yang H."/>
            <person name="Hasebe M."/>
            <person name="Li S."/>
            <person name="Pierce S.K."/>
            <person name="Wang J."/>
        </authorList>
    </citation>
    <scope>NUCLEOTIDE SEQUENCE [LARGE SCALE GENOMIC DNA]</scope>
    <source>
        <strain evidence="2">EC2010</strain>
        <tissue evidence="2">Whole organism of an adult</tissue>
    </source>
</reference>
<evidence type="ECO:0000256" key="1">
    <source>
        <dbReference type="SAM" id="MobiDB-lite"/>
    </source>
</evidence>
<evidence type="ECO:0000313" key="2">
    <source>
        <dbReference type="EMBL" id="RUS69724.1"/>
    </source>
</evidence>